<comment type="caution">
    <text evidence="7">The sequence shown here is derived from an EMBL/GenBank/DDBJ whole genome shotgun (WGS) entry which is preliminary data.</text>
</comment>
<keyword evidence="1" id="KW-0479">Metal-binding</keyword>
<dbReference type="InterPro" id="IPR013083">
    <property type="entry name" value="Znf_RING/FYVE/PHD"/>
</dbReference>
<dbReference type="GO" id="GO:0008270">
    <property type="term" value="F:zinc ion binding"/>
    <property type="evidence" value="ECO:0007669"/>
    <property type="project" value="UniProtKB-KW"/>
</dbReference>
<evidence type="ECO:0000259" key="6">
    <source>
        <dbReference type="PROSITE" id="PS50089"/>
    </source>
</evidence>
<dbReference type="EMBL" id="JARKIB010000001">
    <property type="protein sequence ID" value="KAJ7786609.1"/>
    <property type="molecule type" value="Genomic_DNA"/>
</dbReference>
<sequence>MSSREPMWYCHECNAEMRPLMVPDPTCASCHGTFVEMMENPTDDPREFHRQAGPDLGGDAGIPLGLDTFLRSLMRICCSSRLIKLPVALQGMAANPERRGPTRSPERTTGPTVSRTVEFRSGSGPTARTLRFGTGPGTLGREDPDQPTMSDFLQRPPVGPITGPLMAQYLMALLGREHLSDMFARGMGEGPAAGRMGDYVFNQEALDQIITQLMDQSNAGKPVPATEEIIANLPREVLEDGSATLQKDCAVCKDQFKLDTEDPDEQVVVTLPCKHPFHEPCILPWLKSSGTCPVCRYALIPQPEHHGPPPASASGSGPEARRSPPSSPHAGPGGTLFQSLFGYTGNGTGGSGGQGGSGGSSRRRSNSDTTGNSSSHVPGSWNDELD</sequence>
<dbReference type="SUPFAM" id="SSF57850">
    <property type="entry name" value="RING/U-box"/>
    <property type="match status" value="1"/>
</dbReference>
<evidence type="ECO:0000256" key="1">
    <source>
        <dbReference type="ARBA" id="ARBA00022723"/>
    </source>
</evidence>
<organism evidence="7 8">
    <name type="scientific">Mycena metata</name>
    <dbReference type="NCBI Taxonomy" id="1033252"/>
    <lineage>
        <taxon>Eukaryota</taxon>
        <taxon>Fungi</taxon>
        <taxon>Dikarya</taxon>
        <taxon>Basidiomycota</taxon>
        <taxon>Agaricomycotina</taxon>
        <taxon>Agaricomycetes</taxon>
        <taxon>Agaricomycetidae</taxon>
        <taxon>Agaricales</taxon>
        <taxon>Marasmiineae</taxon>
        <taxon>Mycenaceae</taxon>
        <taxon>Mycena</taxon>
    </lineage>
</organism>
<feature type="region of interest" description="Disordered" evidence="5">
    <location>
        <begin position="93"/>
        <end position="148"/>
    </location>
</feature>
<accession>A0AAD7KJ09</accession>
<gene>
    <name evidence="7" type="ORF">B0H16DRAFT_1670651</name>
</gene>
<evidence type="ECO:0000256" key="5">
    <source>
        <dbReference type="SAM" id="MobiDB-lite"/>
    </source>
</evidence>
<dbReference type="PANTHER" id="PTHR15710">
    <property type="entry name" value="E3 UBIQUITIN-PROTEIN LIGASE PRAJA"/>
    <property type="match status" value="1"/>
</dbReference>
<evidence type="ECO:0000256" key="2">
    <source>
        <dbReference type="ARBA" id="ARBA00022771"/>
    </source>
</evidence>
<proteinExistence type="predicted"/>
<dbReference type="PROSITE" id="PS50089">
    <property type="entry name" value="ZF_RING_2"/>
    <property type="match status" value="1"/>
</dbReference>
<name>A0AAD7KJ09_9AGAR</name>
<evidence type="ECO:0000256" key="4">
    <source>
        <dbReference type="PROSITE-ProRule" id="PRU00175"/>
    </source>
</evidence>
<dbReference type="InterPro" id="IPR001841">
    <property type="entry name" value="Znf_RING"/>
</dbReference>
<evidence type="ECO:0000313" key="7">
    <source>
        <dbReference type="EMBL" id="KAJ7786609.1"/>
    </source>
</evidence>
<evidence type="ECO:0000313" key="8">
    <source>
        <dbReference type="Proteomes" id="UP001215598"/>
    </source>
</evidence>
<keyword evidence="2 4" id="KW-0863">Zinc-finger</keyword>
<keyword evidence="3" id="KW-0862">Zinc</keyword>
<dbReference type="Proteomes" id="UP001215598">
    <property type="component" value="Unassembled WGS sequence"/>
</dbReference>
<dbReference type="Gene3D" id="3.30.40.10">
    <property type="entry name" value="Zinc/RING finger domain, C3HC4 (zinc finger)"/>
    <property type="match status" value="1"/>
</dbReference>
<feature type="compositionally biased region" description="Basic and acidic residues" evidence="5">
    <location>
        <begin position="96"/>
        <end position="106"/>
    </location>
</feature>
<keyword evidence="8" id="KW-1185">Reference proteome</keyword>
<evidence type="ECO:0000256" key="3">
    <source>
        <dbReference type="ARBA" id="ARBA00022833"/>
    </source>
</evidence>
<dbReference type="SMART" id="SM00184">
    <property type="entry name" value="RING"/>
    <property type="match status" value="1"/>
</dbReference>
<feature type="region of interest" description="Disordered" evidence="5">
    <location>
        <begin position="306"/>
        <end position="386"/>
    </location>
</feature>
<reference evidence="7" key="1">
    <citation type="submission" date="2023-03" db="EMBL/GenBank/DDBJ databases">
        <title>Massive genome expansion in bonnet fungi (Mycena s.s.) driven by repeated elements and novel gene families across ecological guilds.</title>
        <authorList>
            <consortium name="Lawrence Berkeley National Laboratory"/>
            <person name="Harder C.B."/>
            <person name="Miyauchi S."/>
            <person name="Viragh M."/>
            <person name="Kuo A."/>
            <person name="Thoen E."/>
            <person name="Andreopoulos B."/>
            <person name="Lu D."/>
            <person name="Skrede I."/>
            <person name="Drula E."/>
            <person name="Henrissat B."/>
            <person name="Morin E."/>
            <person name="Kohler A."/>
            <person name="Barry K."/>
            <person name="LaButti K."/>
            <person name="Morin E."/>
            <person name="Salamov A."/>
            <person name="Lipzen A."/>
            <person name="Mereny Z."/>
            <person name="Hegedus B."/>
            <person name="Baldrian P."/>
            <person name="Stursova M."/>
            <person name="Weitz H."/>
            <person name="Taylor A."/>
            <person name="Grigoriev I.V."/>
            <person name="Nagy L.G."/>
            <person name="Martin F."/>
            <person name="Kauserud H."/>
        </authorList>
    </citation>
    <scope>NUCLEOTIDE SEQUENCE</scope>
    <source>
        <strain evidence="7">CBHHK182m</strain>
    </source>
</reference>
<feature type="compositionally biased region" description="Gly residues" evidence="5">
    <location>
        <begin position="344"/>
        <end position="359"/>
    </location>
</feature>
<dbReference type="Pfam" id="PF13639">
    <property type="entry name" value="zf-RING_2"/>
    <property type="match status" value="1"/>
</dbReference>
<protein>
    <recommendedName>
        <fullName evidence="6">RING-type domain-containing protein</fullName>
    </recommendedName>
</protein>
<dbReference type="AlphaFoldDB" id="A0AAD7KJ09"/>
<feature type="domain" description="RING-type" evidence="6">
    <location>
        <begin position="249"/>
        <end position="296"/>
    </location>
</feature>